<organism evidence="3">
    <name type="scientific">marine metagenome</name>
    <dbReference type="NCBI Taxonomy" id="408172"/>
    <lineage>
        <taxon>unclassified sequences</taxon>
        <taxon>metagenomes</taxon>
        <taxon>ecological metagenomes</taxon>
    </lineage>
</organism>
<accession>A0A381VA60</accession>
<sequence>VFFKRKKSQENEEYIALSEGQLMWRQFLKHRVAVIASIILIFLYSVVIFADFFAPYGMLTSHKFHLYAPPQ</sequence>
<keyword evidence="1" id="KW-1133">Transmembrane helix</keyword>
<feature type="non-terminal residue" evidence="3">
    <location>
        <position position="1"/>
    </location>
</feature>
<keyword evidence="1" id="KW-0472">Membrane</keyword>
<dbReference type="Pfam" id="PF12911">
    <property type="entry name" value="OppC_N"/>
    <property type="match status" value="1"/>
</dbReference>
<evidence type="ECO:0000313" key="3">
    <source>
        <dbReference type="EMBL" id="SVA37240.1"/>
    </source>
</evidence>
<feature type="non-terminal residue" evidence="3">
    <location>
        <position position="71"/>
    </location>
</feature>
<keyword evidence="1" id="KW-0812">Transmembrane</keyword>
<dbReference type="EMBL" id="UINC01008266">
    <property type="protein sequence ID" value="SVA37240.1"/>
    <property type="molecule type" value="Genomic_DNA"/>
</dbReference>
<dbReference type="AlphaFoldDB" id="A0A381VA60"/>
<protein>
    <recommendedName>
        <fullName evidence="2">Oligopeptide transport permease C-like N-terminal domain-containing protein</fullName>
    </recommendedName>
</protein>
<name>A0A381VA60_9ZZZZ</name>
<evidence type="ECO:0000256" key="1">
    <source>
        <dbReference type="SAM" id="Phobius"/>
    </source>
</evidence>
<dbReference type="InterPro" id="IPR025966">
    <property type="entry name" value="OppC_N"/>
</dbReference>
<evidence type="ECO:0000259" key="2">
    <source>
        <dbReference type="Pfam" id="PF12911"/>
    </source>
</evidence>
<proteinExistence type="predicted"/>
<dbReference type="GO" id="GO:0005886">
    <property type="term" value="C:plasma membrane"/>
    <property type="evidence" value="ECO:0007669"/>
    <property type="project" value="UniProtKB-SubCell"/>
</dbReference>
<feature type="domain" description="Oligopeptide transport permease C-like N-terminal" evidence="2">
    <location>
        <begin position="20"/>
        <end position="70"/>
    </location>
</feature>
<reference evidence="3" key="1">
    <citation type="submission" date="2018-05" db="EMBL/GenBank/DDBJ databases">
        <authorList>
            <person name="Lanie J.A."/>
            <person name="Ng W.-L."/>
            <person name="Kazmierczak K.M."/>
            <person name="Andrzejewski T.M."/>
            <person name="Davidsen T.M."/>
            <person name="Wayne K.J."/>
            <person name="Tettelin H."/>
            <person name="Glass J.I."/>
            <person name="Rusch D."/>
            <person name="Podicherti R."/>
            <person name="Tsui H.-C.T."/>
            <person name="Winkler M.E."/>
        </authorList>
    </citation>
    <scope>NUCLEOTIDE SEQUENCE</scope>
</reference>
<feature type="transmembrane region" description="Helical" evidence="1">
    <location>
        <begin position="32"/>
        <end position="54"/>
    </location>
</feature>
<gene>
    <name evidence="3" type="ORF">METZ01_LOCUS90094</name>
</gene>